<dbReference type="EMBL" id="CP035108">
    <property type="protein sequence ID" value="QAR32064.1"/>
    <property type="molecule type" value="Genomic_DNA"/>
</dbReference>
<dbReference type="Pfam" id="PF00902">
    <property type="entry name" value="TatC"/>
    <property type="match status" value="1"/>
</dbReference>
<dbReference type="OrthoDB" id="9777044at2"/>
<feature type="transmembrane region" description="Helical" evidence="5">
    <location>
        <begin position="74"/>
        <end position="95"/>
    </location>
</feature>
<keyword evidence="5" id="KW-0813">Transport</keyword>
<name>A0A410JV52_9BACT</name>
<dbReference type="RefSeq" id="WP_128465351.1">
    <property type="nucleotide sequence ID" value="NZ_CP035108.1"/>
</dbReference>
<dbReference type="KEGG" id="gtl:EP073_01190"/>
<keyword evidence="3 5" id="KW-1133">Transmembrane helix</keyword>
<dbReference type="PANTHER" id="PTHR30371">
    <property type="entry name" value="SEC-INDEPENDENT PROTEIN TRANSLOCASE PROTEIN TATC"/>
    <property type="match status" value="1"/>
</dbReference>
<feature type="transmembrane region" description="Helical" evidence="5">
    <location>
        <begin position="222"/>
        <end position="242"/>
    </location>
</feature>
<comment type="subunit">
    <text evidence="5">Forms a complex with TatA.</text>
</comment>
<feature type="transmembrane region" description="Helical" evidence="5">
    <location>
        <begin position="198"/>
        <end position="216"/>
    </location>
</feature>
<gene>
    <name evidence="5 6" type="primary">tatC</name>
    <name evidence="6" type="ORF">EP073_01190</name>
</gene>
<evidence type="ECO:0000256" key="5">
    <source>
        <dbReference type="HAMAP-Rule" id="MF_00902"/>
    </source>
</evidence>
<proteinExistence type="inferred from homology"/>
<keyword evidence="7" id="KW-1185">Reference proteome</keyword>
<keyword evidence="5" id="KW-1003">Cell membrane</keyword>
<reference evidence="6 7" key="1">
    <citation type="submission" date="2019-01" db="EMBL/GenBank/DDBJ databases">
        <title>Geovibrio thiophilus DSM 11263, complete genome.</title>
        <authorList>
            <person name="Spring S."/>
            <person name="Bunk B."/>
            <person name="Sproer C."/>
        </authorList>
    </citation>
    <scope>NUCLEOTIDE SEQUENCE [LARGE SCALE GENOMIC DNA]</scope>
    <source>
        <strain evidence="6 7">DSM 11263</strain>
    </source>
</reference>
<evidence type="ECO:0000313" key="6">
    <source>
        <dbReference type="EMBL" id="QAR32064.1"/>
    </source>
</evidence>
<dbReference type="HAMAP" id="MF_00902">
    <property type="entry name" value="TatC"/>
    <property type="match status" value="1"/>
</dbReference>
<dbReference type="GO" id="GO:0043953">
    <property type="term" value="P:protein transport by the Tat complex"/>
    <property type="evidence" value="ECO:0007669"/>
    <property type="project" value="UniProtKB-UniRule"/>
</dbReference>
<dbReference type="NCBIfam" id="TIGR00945">
    <property type="entry name" value="tatC"/>
    <property type="match status" value="1"/>
</dbReference>
<keyword evidence="2 5" id="KW-0812">Transmembrane</keyword>
<feature type="transmembrane region" description="Helical" evidence="5">
    <location>
        <begin position="163"/>
        <end position="186"/>
    </location>
</feature>
<dbReference type="PRINTS" id="PR01840">
    <property type="entry name" value="TATCFAMILY"/>
</dbReference>
<keyword evidence="4 5" id="KW-0472">Membrane</keyword>
<comment type="subcellular location">
    <subcellularLocation>
        <location evidence="5">Cell membrane</location>
        <topology evidence="5">Multi-pass membrane protein</topology>
    </subcellularLocation>
    <subcellularLocation>
        <location evidence="1">Membrane</location>
        <topology evidence="1">Multi-pass membrane protein</topology>
    </subcellularLocation>
</comment>
<accession>A0A410JV52</accession>
<evidence type="ECO:0000256" key="3">
    <source>
        <dbReference type="ARBA" id="ARBA00022989"/>
    </source>
</evidence>
<dbReference type="GO" id="GO:0009977">
    <property type="term" value="F:proton motive force dependent protein transmembrane transporter activity"/>
    <property type="evidence" value="ECO:0007669"/>
    <property type="project" value="TreeGrafter"/>
</dbReference>
<keyword evidence="5" id="KW-0811">Translocation</keyword>
<evidence type="ECO:0000256" key="4">
    <source>
        <dbReference type="ARBA" id="ARBA00023136"/>
    </source>
</evidence>
<comment type="function">
    <text evidence="5">Part of the twin-arginine translocation (Tat) system that transports large folded proteins containing a characteristic twin-arginine motif in their signal peptide across membranes.</text>
</comment>
<protein>
    <recommendedName>
        <fullName evidence="5">Sec-independent protein translocase protein TatC</fullName>
    </recommendedName>
</protein>
<evidence type="ECO:0000256" key="1">
    <source>
        <dbReference type="ARBA" id="ARBA00004141"/>
    </source>
</evidence>
<feature type="transmembrane region" description="Helical" evidence="5">
    <location>
        <begin position="116"/>
        <end position="143"/>
    </location>
</feature>
<dbReference type="PANTHER" id="PTHR30371:SF0">
    <property type="entry name" value="SEC-INDEPENDENT PROTEIN TRANSLOCASE PROTEIN TATC, CHLOROPLASTIC-RELATED"/>
    <property type="match status" value="1"/>
</dbReference>
<dbReference type="GO" id="GO:0065002">
    <property type="term" value="P:intracellular protein transmembrane transport"/>
    <property type="evidence" value="ECO:0007669"/>
    <property type="project" value="TreeGrafter"/>
</dbReference>
<dbReference type="AlphaFoldDB" id="A0A410JV52"/>
<dbReference type="InterPro" id="IPR002033">
    <property type="entry name" value="TatC"/>
</dbReference>
<evidence type="ECO:0000313" key="7">
    <source>
        <dbReference type="Proteomes" id="UP000287502"/>
    </source>
</evidence>
<comment type="similarity">
    <text evidence="5">Belongs to the TatC family.</text>
</comment>
<evidence type="ECO:0000256" key="2">
    <source>
        <dbReference type="ARBA" id="ARBA00022692"/>
    </source>
</evidence>
<feature type="transmembrane region" description="Helical" evidence="5">
    <location>
        <begin position="26"/>
        <end position="44"/>
    </location>
</feature>
<dbReference type="GO" id="GO:0033281">
    <property type="term" value="C:TAT protein transport complex"/>
    <property type="evidence" value="ECO:0007669"/>
    <property type="project" value="UniProtKB-UniRule"/>
</dbReference>
<sequence length="255" mass="29690">MAKEKNQGVEAQIPLMEHLEELRKRVIYVLIIVIAVFSFCYWQSQFFMDFVTKPLVDVMPEKSSMAMLKITEGFFMELKLCFMAALFFSMPFIFYHIWKFIAPGLYVHEKKYVMGFVISASLLFFLGAGFAYYFVFPFGFAFFLKYAQGYVIANLSIEWYLSFVTKMVLGFGIVFELPVFTFFLAKMGIITAEMMRKYRRYAVLGIFIVAAVMTPPDVFSQLMMAGPLLVLYELSIFIAVIFGRKREITEDEIYE</sequence>
<keyword evidence="5" id="KW-0653">Protein transport</keyword>
<organism evidence="6 7">
    <name type="scientific">Geovibrio thiophilus</name>
    <dbReference type="NCBI Taxonomy" id="139438"/>
    <lineage>
        <taxon>Bacteria</taxon>
        <taxon>Pseudomonadati</taxon>
        <taxon>Deferribacterota</taxon>
        <taxon>Deferribacteres</taxon>
        <taxon>Deferribacterales</taxon>
        <taxon>Geovibrionaceae</taxon>
        <taxon>Geovibrio</taxon>
    </lineage>
</organism>
<dbReference type="Proteomes" id="UP000287502">
    <property type="component" value="Chromosome"/>
</dbReference>